<dbReference type="SUPFAM" id="SSF53720">
    <property type="entry name" value="ALDH-like"/>
    <property type="match status" value="1"/>
</dbReference>
<evidence type="ECO:0000313" key="7">
    <source>
        <dbReference type="Proteomes" id="UP000188929"/>
    </source>
</evidence>
<feature type="active site" evidence="3">
    <location>
        <position position="255"/>
    </location>
</feature>
<dbReference type="InterPro" id="IPR029510">
    <property type="entry name" value="Ald_DH_CS_GLU"/>
</dbReference>
<dbReference type="PANTHER" id="PTHR42804">
    <property type="entry name" value="ALDEHYDE DEHYDROGENASE"/>
    <property type="match status" value="1"/>
</dbReference>
<keyword evidence="7" id="KW-1185">Reference proteome</keyword>
<gene>
    <name evidence="6" type="ORF">BL253_20765</name>
</gene>
<dbReference type="GO" id="GO:0016620">
    <property type="term" value="F:oxidoreductase activity, acting on the aldehyde or oxo group of donors, NAD or NADP as acceptor"/>
    <property type="evidence" value="ECO:0007669"/>
    <property type="project" value="InterPro"/>
</dbReference>
<evidence type="ECO:0000259" key="5">
    <source>
        <dbReference type="Pfam" id="PF00171"/>
    </source>
</evidence>
<dbReference type="EMBL" id="MOMC01000043">
    <property type="protein sequence ID" value="ONH28035.1"/>
    <property type="molecule type" value="Genomic_DNA"/>
</dbReference>
<dbReference type="InterPro" id="IPR016163">
    <property type="entry name" value="Ald_DH_C"/>
</dbReference>
<evidence type="ECO:0000256" key="3">
    <source>
        <dbReference type="PROSITE-ProRule" id="PRU10007"/>
    </source>
</evidence>
<evidence type="ECO:0000256" key="2">
    <source>
        <dbReference type="ARBA" id="ARBA00023002"/>
    </source>
</evidence>
<protein>
    <submittedName>
        <fullName evidence="6">Aldehyde dehydrogenase</fullName>
    </submittedName>
</protein>
<evidence type="ECO:0000256" key="1">
    <source>
        <dbReference type="ARBA" id="ARBA00009986"/>
    </source>
</evidence>
<name>A0A1V2I7L7_9ACTN</name>
<sequence>MDVEPRLLVDGKLVPAATGRTYDNINPYTEAVLGSAPDAGPDDTDAALAAARRAFDATDWSRDHAFRAHCLRQLQTVFRANAERLREVLLDEVGCPVFMTRQLQLDATIDEIEYWAGLAENYPFETSMPPVTSPGGTNNRTVLREAVGVVAAIVAYNYPFQQIMLKLGPALAAGNTVVLKPSPLTPWTANLVAALATETDLPPGVLNILTSAGDEVGRTITSDPRVDLVAFTGSTAVGRAIMAAAAPTVKNLVLELGGKSANVVLDDADIEATVRANVVRVSRHSGQGCSNLTRLLLPRSRYEEGLEIAAATALQIPWGDPRDERTHMGPLISAAQRASVLARVERGLAEGGRLVAGGHAIGDHGYFVEPTVIADVDPDASLAQEEVFGPVLAVIPYDTDDEAVAIANNSVFGLAGAVASADQDRAVRIARRLRTALVDVNGATYYSVDTPRGGIRQSGVSDEYGVPGLEAYLETRIISTPATPGA</sequence>
<evidence type="ECO:0000313" key="6">
    <source>
        <dbReference type="EMBL" id="ONH28035.1"/>
    </source>
</evidence>
<dbReference type="InterPro" id="IPR016161">
    <property type="entry name" value="Ald_DH/histidinol_DH"/>
</dbReference>
<accession>A0A1V2I7L7</accession>
<reference evidence="7" key="1">
    <citation type="submission" date="2016-10" db="EMBL/GenBank/DDBJ databases">
        <title>Frankia sp. NRRL B-16386 Genome sequencing.</title>
        <authorList>
            <person name="Ghodhbane-Gtari F."/>
            <person name="Swanson E."/>
            <person name="Gueddou A."/>
            <person name="Hezbri K."/>
            <person name="Ktari K."/>
            <person name="Nouioui I."/>
            <person name="Morris K."/>
            <person name="Simpson S."/>
            <person name="Abebe-Akele F."/>
            <person name="Thomas K."/>
            <person name="Gtari M."/>
            <person name="Tisa L.S."/>
        </authorList>
    </citation>
    <scope>NUCLEOTIDE SEQUENCE [LARGE SCALE GENOMIC DNA]</scope>
    <source>
        <strain evidence="7">NRRL B-16386</strain>
    </source>
</reference>
<dbReference type="FunFam" id="3.40.605.10:FF:000007">
    <property type="entry name" value="NAD/NADP-dependent betaine aldehyde dehydrogenase"/>
    <property type="match status" value="1"/>
</dbReference>
<dbReference type="Proteomes" id="UP000188929">
    <property type="component" value="Unassembled WGS sequence"/>
</dbReference>
<dbReference type="CDD" id="cd07089">
    <property type="entry name" value="ALDH_CddD-AldA-like"/>
    <property type="match status" value="1"/>
</dbReference>
<dbReference type="PANTHER" id="PTHR42804:SF1">
    <property type="entry name" value="ALDEHYDE DEHYDROGENASE-RELATED"/>
    <property type="match status" value="1"/>
</dbReference>
<dbReference type="STRING" id="1834516.BL253_20765"/>
<organism evidence="6 7">
    <name type="scientific">Pseudofrankia asymbiotica</name>
    <dbReference type="NCBI Taxonomy" id="1834516"/>
    <lineage>
        <taxon>Bacteria</taxon>
        <taxon>Bacillati</taxon>
        <taxon>Actinomycetota</taxon>
        <taxon>Actinomycetes</taxon>
        <taxon>Frankiales</taxon>
        <taxon>Frankiaceae</taxon>
        <taxon>Pseudofrankia</taxon>
    </lineage>
</organism>
<comment type="similarity">
    <text evidence="1 4">Belongs to the aldehyde dehydrogenase family.</text>
</comment>
<dbReference type="OrthoDB" id="6882680at2"/>
<dbReference type="Gene3D" id="3.40.309.10">
    <property type="entry name" value="Aldehyde Dehydrogenase, Chain A, domain 2"/>
    <property type="match status" value="1"/>
</dbReference>
<dbReference type="InterPro" id="IPR015590">
    <property type="entry name" value="Aldehyde_DH_dom"/>
</dbReference>
<proteinExistence type="inferred from homology"/>
<comment type="caution">
    <text evidence="6">The sequence shown here is derived from an EMBL/GenBank/DDBJ whole genome shotgun (WGS) entry which is preliminary data.</text>
</comment>
<dbReference type="Gene3D" id="3.40.605.10">
    <property type="entry name" value="Aldehyde Dehydrogenase, Chain A, domain 1"/>
    <property type="match status" value="1"/>
</dbReference>
<dbReference type="AlphaFoldDB" id="A0A1V2I7L7"/>
<dbReference type="PROSITE" id="PS00687">
    <property type="entry name" value="ALDEHYDE_DEHYDR_GLU"/>
    <property type="match status" value="1"/>
</dbReference>
<keyword evidence="2 4" id="KW-0560">Oxidoreductase</keyword>
<dbReference type="RefSeq" id="WP_076818844.1">
    <property type="nucleotide sequence ID" value="NZ_MOMC01000043.1"/>
</dbReference>
<dbReference type="InterPro" id="IPR016162">
    <property type="entry name" value="Ald_DH_N"/>
</dbReference>
<dbReference type="Pfam" id="PF00171">
    <property type="entry name" value="Aldedh"/>
    <property type="match status" value="1"/>
</dbReference>
<feature type="domain" description="Aldehyde dehydrogenase" evidence="5">
    <location>
        <begin position="17"/>
        <end position="477"/>
    </location>
</feature>
<evidence type="ECO:0000256" key="4">
    <source>
        <dbReference type="RuleBase" id="RU003345"/>
    </source>
</evidence>